<reference evidence="13" key="1">
    <citation type="submission" date="2020-05" db="EMBL/GenBank/DDBJ databases">
        <title>Phylogenomic resolution of chytrid fungi.</title>
        <authorList>
            <person name="Stajich J.E."/>
            <person name="Amses K."/>
            <person name="Simmons R."/>
            <person name="Seto K."/>
            <person name="Myers J."/>
            <person name="Bonds A."/>
            <person name="Quandt C.A."/>
            <person name="Barry K."/>
            <person name="Liu P."/>
            <person name="Grigoriev I."/>
            <person name="Longcore J.E."/>
            <person name="James T.Y."/>
        </authorList>
    </citation>
    <scope>NUCLEOTIDE SEQUENCE</scope>
    <source>
        <strain evidence="13">JEL0476</strain>
    </source>
</reference>
<feature type="region of interest" description="Disordered" evidence="11">
    <location>
        <begin position="1"/>
        <end position="69"/>
    </location>
</feature>
<dbReference type="SMART" id="SM00350">
    <property type="entry name" value="MCM"/>
    <property type="match status" value="1"/>
</dbReference>
<dbReference type="InterPro" id="IPR027417">
    <property type="entry name" value="P-loop_NTPase"/>
</dbReference>
<feature type="compositionally biased region" description="Basic and acidic residues" evidence="11">
    <location>
        <begin position="103"/>
        <end position="112"/>
    </location>
</feature>
<dbReference type="PANTHER" id="PTHR11630">
    <property type="entry name" value="DNA REPLICATION LICENSING FACTOR MCM FAMILY MEMBER"/>
    <property type="match status" value="1"/>
</dbReference>
<dbReference type="GO" id="GO:0017116">
    <property type="term" value="F:single-stranded DNA helicase activity"/>
    <property type="evidence" value="ECO:0007669"/>
    <property type="project" value="TreeGrafter"/>
</dbReference>
<evidence type="ECO:0000256" key="7">
    <source>
        <dbReference type="ARBA" id="ARBA00022806"/>
    </source>
</evidence>
<keyword evidence="14" id="KW-1185">Reference proteome</keyword>
<dbReference type="Pfam" id="PF17207">
    <property type="entry name" value="MCM_OB"/>
    <property type="match status" value="1"/>
</dbReference>
<feature type="domain" description="MCM C-terminal AAA(+) ATPase" evidence="12">
    <location>
        <begin position="473"/>
        <end position="679"/>
    </location>
</feature>
<dbReference type="CDD" id="cd17753">
    <property type="entry name" value="MCM2"/>
    <property type="match status" value="1"/>
</dbReference>
<dbReference type="GO" id="GO:0006279">
    <property type="term" value="P:premeiotic DNA replication"/>
    <property type="evidence" value="ECO:0007669"/>
    <property type="project" value="UniProtKB-ARBA"/>
</dbReference>
<dbReference type="InterPro" id="IPR008045">
    <property type="entry name" value="MCM2"/>
</dbReference>
<dbReference type="Pfam" id="PF00493">
    <property type="entry name" value="MCM"/>
    <property type="match status" value="1"/>
</dbReference>
<keyword evidence="10" id="KW-0131">Cell cycle</keyword>
<dbReference type="InterPro" id="IPR001208">
    <property type="entry name" value="MCM_dom"/>
</dbReference>
<feature type="compositionally biased region" description="Basic and acidic residues" evidence="11">
    <location>
        <begin position="1"/>
        <end position="14"/>
    </location>
</feature>
<dbReference type="InterPro" id="IPR041562">
    <property type="entry name" value="MCM_lid"/>
</dbReference>
<dbReference type="FunFam" id="3.40.50.300:FF:000138">
    <property type="entry name" value="DNA helicase"/>
    <property type="match status" value="1"/>
</dbReference>
<evidence type="ECO:0000256" key="5">
    <source>
        <dbReference type="ARBA" id="ARBA00022741"/>
    </source>
</evidence>
<name>A0AAD5U729_9FUNG</name>
<dbReference type="Gene3D" id="2.20.28.10">
    <property type="match status" value="1"/>
</dbReference>
<keyword evidence="7 13" id="KW-0347">Helicase</keyword>
<evidence type="ECO:0000256" key="1">
    <source>
        <dbReference type="ARBA" id="ARBA00008010"/>
    </source>
</evidence>
<evidence type="ECO:0000256" key="2">
    <source>
        <dbReference type="ARBA" id="ARBA00012551"/>
    </source>
</evidence>
<keyword evidence="5" id="KW-0547">Nucleotide-binding</keyword>
<dbReference type="Proteomes" id="UP001211065">
    <property type="component" value="Unassembled WGS sequence"/>
</dbReference>
<dbReference type="InterPro" id="IPR033762">
    <property type="entry name" value="MCM_OB"/>
</dbReference>
<evidence type="ECO:0000256" key="3">
    <source>
        <dbReference type="ARBA" id="ARBA00018925"/>
    </source>
</evidence>
<dbReference type="GO" id="GO:0005656">
    <property type="term" value="C:nuclear pre-replicative complex"/>
    <property type="evidence" value="ECO:0007669"/>
    <property type="project" value="UniProtKB-ARBA"/>
</dbReference>
<dbReference type="GO" id="GO:0005524">
    <property type="term" value="F:ATP binding"/>
    <property type="evidence" value="ECO:0007669"/>
    <property type="project" value="UniProtKB-KW"/>
</dbReference>
<keyword evidence="4" id="KW-0235">DNA replication</keyword>
<dbReference type="Pfam" id="PF17855">
    <property type="entry name" value="MCM_lid"/>
    <property type="match status" value="1"/>
</dbReference>
<feature type="compositionally biased region" description="Acidic residues" evidence="11">
    <location>
        <begin position="38"/>
        <end position="63"/>
    </location>
</feature>
<dbReference type="InterPro" id="IPR012340">
    <property type="entry name" value="NA-bd_OB-fold"/>
</dbReference>
<dbReference type="GO" id="GO:0031261">
    <property type="term" value="C:DNA replication preinitiation complex"/>
    <property type="evidence" value="ECO:0007669"/>
    <property type="project" value="UniProtKB-ARBA"/>
</dbReference>
<dbReference type="GO" id="GO:0016787">
    <property type="term" value="F:hydrolase activity"/>
    <property type="evidence" value="ECO:0007669"/>
    <property type="project" value="UniProtKB-KW"/>
</dbReference>
<proteinExistence type="inferred from homology"/>
<dbReference type="PROSITE" id="PS50051">
    <property type="entry name" value="MCM_2"/>
    <property type="match status" value="1"/>
</dbReference>
<dbReference type="GO" id="GO:0042555">
    <property type="term" value="C:MCM complex"/>
    <property type="evidence" value="ECO:0007669"/>
    <property type="project" value="InterPro"/>
</dbReference>
<dbReference type="PANTHER" id="PTHR11630:SF44">
    <property type="entry name" value="DNA REPLICATION LICENSING FACTOR MCM2"/>
    <property type="match status" value="1"/>
</dbReference>
<evidence type="ECO:0000256" key="10">
    <source>
        <dbReference type="ARBA" id="ARBA00023306"/>
    </source>
</evidence>
<protein>
    <recommendedName>
        <fullName evidence="3">DNA replication licensing factor MCM2</fullName>
        <ecNumber evidence="2">3.6.4.12</ecNumber>
    </recommendedName>
</protein>
<dbReference type="SUPFAM" id="SSF50249">
    <property type="entry name" value="Nucleic acid-binding proteins"/>
    <property type="match status" value="1"/>
</dbReference>
<dbReference type="GO" id="GO:0003697">
    <property type="term" value="F:single-stranded DNA binding"/>
    <property type="evidence" value="ECO:0007669"/>
    <property type="project" value="TreeGrafter"/>
</dbReference>
<dbReference type="GO" id="GO:1902975">
    <property type="term" value="P:mitotic DNA replication initiation"/>
    <property type="evidence" value="ECO:0007669"/>
    <property type="project" value="TreeGrafter"/>
</dbReference>
<dbReference type="EMBL" id="JADGJW010000120">
    <property type="protein sequence ID" value="KAJ3223698.1"/>
    <property type="molecule type" value="Genomic_DNA"/>
</dbReference>
<comment type="caution">
    <text evidence="13">The sequence shown here is derived from an EMBL/GenBank/DDBJ whole genome shotgun (WGS) entry which is preliminary data.</text>
</comment>
<dbReference type="Gene3D" id="3.40.50.300">
    <property type="entry name" value="P-loop containing nucleotide triphosphate hydrolases"/>
    <property type="match status" value="1"/>
</dbReference>
<dbReference type="InterPro" id="IPR059098">
    <property type="entry name" value="WHD_MCM2"/>
</dbReference>
<dbReference type="InterPro" id="IPR027925">
    <property type="entry name" value="MCM_N"/>
</dbReference>
<gene>
    <name evidence="13" type="primary">MCM2</name>
    <name evidence="13" type="ORF">HK099_000810</name>
</gene>
<comment type="similarity">
    <text evidence="1">Belongs to the MCM family.</text>
</comment>
<dbReference type="Pfam" id="PF23669">
    <property type="entry name" value="WHD_MCM2"/>
    <property type="match status" value="1"/>
</dbReference>
<keyword evidence="6" id="KW-0378">Hydrolase</keyword>
<evidence type="ECO:0000313" key="14">
    <source>
        <dbReference type="Proteomes" id="UP001211065"/>
    </source>
</evidence>
<dbReference type="PRINTS" id="PR01658">
    <property type="entry name" value="MCMPROTEIN2"/>
</dbReference>
<dbReference type="Gene3D" id="2.40.50.140">
    <property type="entry name" value="Nucleic acid-binding proteins"/>
    <property type="match status" value="1"/>
</dbReference>
<dbReference type="SUPFAM" id="SSF52540">
    <property type="entry name" value="P-loop containing nucleoside triphosphate hydrolases"/>
    <property type="match status" value="1"/>
</dbReference>
<dbReference type="EC" id="3.6.4.12" evidence="2"/>
<evidence type="ECO:0000259" key="12">
    <source>
        <dbReference type="PROSITE" id="PS50051"/>
    </source>
</evidence>
<dbReference type="PRINTS" id="PR01657">
    <property type="entry name" value="MCMFAMILY"/>
</dbReference>
<feature type="compositionally biased region" description="Acidic residues" evidence="11">
    <location>
        <begin position="15"/>
        <end position="28"/>
    </location>
</feature>
<dbReference type="Gene3D" id="3.30.1640.10">
    <property type="entry name" value="mini-chromosome maintenance (MCM) complex, chain A, domain 1"/>
    <property type="match status" value="1"/>
</dbReference>
<dbReference type="GO" id="GO:0000727">
    <property type="term" value="P:double-strand break repair via break-induced replication"/>
    <property type="evidence" value="ECO:0007669"/>
    <property type="project" value="TreeGrafter"/>
</dbReference>
<dbReference type="Pfam" id="PF12619">
    <property type="entry name" value="MCM2_N"/>
    <property type="match status" value="1"/>
</dbReference>
<dbReference type="Pfam" id="PF14551">
    <property type="entry name" value="MCM_N"/>
    <property type="match status" value="1"/>
</dbReference>
<evidence type="ECO:0000256" key="6">
    <source>
        <dbReference type="ARBA" id="ARBA00022801"/>
    </source>
</evidence>
<keyword evidence="9" id="KW-0238">DNA-binding</keyword>
<dbReference type="InterPro" id="IPR031327">
    <property type="entry name" value="MCM"/>
</dbReference>
<evidence type="ECO:0000256" key="9">
    <source>
        <dbReference type="ARBA" id="ARBA00023125"/>
    </source>
</evidence>
<evidence type="ECO:0000256" key="4">
    <source>
        <dbReference type="ARBA" id="ARBA00022705"/>
    </source>
</evidence>
<organism evidence="13 14">
    <name type="scientific">Clydaea vesicula</name>
    <dbReference type="NCBI Taxonomy" id="447962"/>
    <lineage>
        <taxon>Eukaryota</taxon>
        <taxon>Fungi</taxon>
        <taxon>Fungi incertae sedis</taxon>
        <taxon>Chytridiomycota</taxon>
        <taxon>Chytridiomycota incertae sedis</taxon>
        <taxon>Chytridiomycetes</taxon>
        <taxon>Lobulomycetales</taxon>
        <taxon>Lobulomycetaceae</taxon>
        <taxon>Clydaea</taxon>
    </lineage>
</organism>
<evidence type="ECO:0000256" key="11">
    <source>
        <dbReference type="SAM" id="MobiDB-lite"/>
    </source>
</evidence>
<dbReference type="AlphaFoldDB" id="A0AAD5U729"/>
<evidence type="ECO:0000256" key="8">
    <source>
        <dbReference type="ARBA" id="ARBA00022840"/>
    </source>
</evidence>
<dbReference type="GO" id="GO:0043596">
    <property type="term" value="C:nuclear replication fork"/>
    <property type="evidence" value="ECO:0007669"/>
    <property type="project" value="UniProtKB-ARBA"/>
</dbReference>
<sequence length="916" mass="105021">MSDISERKRVREPESQDDVLIEADEIDMGENLFPSDVEIQDDILLDDDENEEGEDLFASDMENDYTRNQEKDFYDEEQIDDEEYEALDATSRQLVEKKLRMQDKERMRREGRLPQAFQNSSDEDEPVSHFPTRRRRKDDALILGDIDVMGDLVVPELAEEELKNVKGRLIDWVQNQAPRELIKKTFRKFLTIYKDSKGLSIYGPRISRIGEGKQKLLYNYFTLLGNGETLEISYIHLSETAPILAYYVSSCPTELLKIFDEVALEVVLDVFENYKNIKSEVHVRITDLPVKESLRELRQYHLNTLVRVAGVVTKRTGVFPQLKEIKYDCVKCGDILGPYTQVNDRDMTIRYCPSCTSSGPFNLNTEKTVYRNYQRITLQETPGSVPAGRLPRHREVILLWDLVDSVRPGEEIEVTGTYRNNLDQVLNAKNGFPVFTTVIEANHIFKKEDQFASFKLTESDTKAIRELSKQKNVVQRIVKSMAPSIFGHEDIKRALALSMFSGVPKNPQGKHRVRGDINILLLGDPGTAKSQFLKYIEKTAHRAIYSTGQGASAVGLTAAVHKDPITREWTLEGGALVMADKGICMIDEFDKMNDQDRTSIHEAMEQQSISISKAGIITTLQARCAVIAAANPIRGRYNPQIPFSANVELTEPILSRFDILCVVRDNASPLHDENLARFVCNSHMNSHPSFISEGNATEKTEKTFLDKDYHQIIPQDLLRKYIMYARSHCEPRITEADEDKLARFYSDLRRESLSSGAVPITVRYLESMIRMAEAFAKMQLRDTVIQDDVDRAISVMVKSFVSTQKIGAQRNLEKYLKKYLSFPEDSEEILNHILSNLMNEEWKYFYYNKKKIPDALEVDADTFELKAAEYGVFDVKPFFNCNLFKSNFILDLKKKKIVKKTVLEAEENNADENMEF</sequence>
<evidence type="ECO:0000313" key="13">
    <source>
        <dbReference type="EMBL" id="KAJ3223698.1"/>
    </source>
</evidence>
<dbReference type="GO" id="GO:0043138">
    <property type="term" value="F:3'-5' DNA helicase activity"/>
    <property type="evidence" value="ECO:0007669"/>
    <property type="project" value="TreeGrafter"/>
</dbReference>
<keyword evidence="8" id="KW-0067">ATP-binding</keyword>
<accession>A0AAD5U729</accession>
<feature type="region of interest" description="Disordered" evidence="11">
    <location>
        <begin position="103"/>
        <end position="131"/>
    </location>
</feature>